<dbReference type="Gene3D" id="3.40.1410.10">
    <property type="entry name" value="Chorismate lyase-like"/>
    <property type="match status" value="1"/>
</dbReference>
<protein>
    <submittedName>
        <fullName evidence="2">UTRA domain-containing protein</fullName>
    </submittedName>
</protein>
<proteinExistence type="predicted"/>
<dbReference type="InterPro" id="IPR036388">
    <property type="entry name" value="WH-like_DNA-bd_sf"/>
</dbReference>
<reference evidence="2 3" key="1">
    <citation type="submission" date="2024-11" db="EMBL/GenBank/DDBJ databases">
        <authorList>
            <person name="Heng Y.C."/>
            <person name="Lim A.C.H."/>
            <person name="Lee J.K.Y."/>
            <person name="Kittelmann S."/>
        </authorList>
    </citation>
    <scope>NUCLEOTIDE SEQUENCE [LARGE SCALE GENOMIC DNA]</scope>
    <source>
        <strain evidence="2 3">WILCCON 0114</strain>
    </source>
</reference>
<dbReference type="Pfam" id="PF07702">
    <property type="entry name" value="UTRA"/>
    <property type="match status" value="1"/>
</dbReference>
<dbReference type="InterPro" id="IPR011663">
    <property type="entry name" value="UTRA"/>
</dbReference>
<dbReference type="Proteomes" id="UP001623592">
    <property type="component" value="Unassembled WGS sequence"/>
</dbReference>
<organism evidence="2 3">
    <name type="scientific">Clostridium neuense</name>
    <dbReference type="NCBI Taxonomy" id="1728934"/>
    <lineage>
        <taxon>Bacteria</taxon>
        <taxon>Bacillati</taxon>
        <taxon>Bacillota</taxon>
        <taxon>Clostridia</taxon>
        <taxon>Eubacteriales</taxon>
        <taxon>Clostridiaceae</taxon>
        <taxon>Clostridium</taxon>
    </lineage>
</organism>
<feature type="domain" description="UbiC transcription regulator-associated" evidence="1">
    <location>
        <begin position="44"/>
        <end position="92"/>
    </location>
</feature>
<name>A0ABW8TLE6_9CLOT</name>
<dbReference type="RefSeq" id="WP_406789970.1">
    <property type="nucleotide sequence ID" value="NZ_JBJIAA010000032.1"/>
</dbReference>
<evidence type="ECO:0000259" key="1">
    <source>
        <dbReference type="Pfam" id="PF07702"/>
    </source>
</evidence>
<dbReference type="Gene3D" id="1.10.10.10">
    <property type="entry name" value="Winged helix-like DNA-binding domain superfamily/Winged helix DNA-binding domain"/>
    <property type="match status" value="1"/>
</dbReference>
<evidence type="ECO:0000313" key="3">
    <source>
        <dbReference type="Proteomes" id="UP001623592"/>
    </source>
</evidence>
<dbReference type="EMBL" id="JBJIAA010000032">
    <property type="protein sequence ID" value="MFL0253300.1"/>
    <property type="molecule type" value="Genomic_DNA"/>
</dbReference>
<keyword evidence="3" id="KW-1185">Reference proteome</keyword>
<dbReference type="InterPro" id="IPR028978">
    <property type="entry name" value="Chorismate_lyase_/UTRA_dom_sf"/>
</dbReference>
<dbReference type="SUPFAM" id="SSF64288">
    <property type="entry name" value="Chorismate lyase-like"/>
    <property type="match status" value="1"/>
</dbReference>
<sequence>MIKYVQILNDIRNKILDGTFKANEQLPFEKDLCNKYSASKILQFNVISSNKEIEKNLNLLEGDPVAIVTQTGFLENGRAFEYSTCVHSYKYFEFKTVIFR</sequence>
<gene>
    <name evidence="2" type="ORF">ACJDT4_23105</name>
</gene>
<comment type="caution">
    <text evidence="2">The sequence shown here is derived from an EMBL/GenBank/DDBJ whole genome shotgun (WGS) entry which is preliminary data.</text>
</comment>
<evidence type="ECO:0000313" key="2">
    <source>
        <dbReference type="EMBL" id="MFL0253300.1"/>
    </source>
</evidence>
<accession>A0ABW8TLE6</accession>